<proteinExistence type="inferred from homology"/>
<evidence type="ECO:0000256" key="2">
    <source>
        <dbReference type="ARBA" id="ARBA00004496"/>
    </source>
</evidence>
<keyword evidence="6" id="KW-0238">DNA-binding</keyword>
<keyword evidence="5" id="KW-0694">RNA-binding</keyword>
<dbReference type="PANTHER" id="PTHR10741">
    <property type="entry name" value="TRANSLIN AND TRANSLIN ASSOCIATED PROTEIN X"/>
    <property type="match status" value="1"/>
</dbReference>
<keyword evidence="7" id="KW-0539">Nucleus</keyword>
<dbReference type="GO" id="GO:0003723">
    <property type="term" value="F:RNA binding"/>
    <property type="evidence" value="ECO:0007669"/>
    <property type="project" value="UniProtKB-KW"/>
</dbReference>
<comment type="caution">
    <text evidence="8">The sequence shown here is derived from an EMBL/GenBank/DDBJ whole genome shotgun (WGS) entry which is preliminary data.</text>
</comment>
<evidence type="ECO:0000256" key="7">
    <source>
        <dbReference type="ARBA" id="ARBA00023242"/>
    </source>
</evidence>
<dbReference type="FunFam" id="1.20.58.200:FF:000002">
    <property type="entry name" value="Putative translin"/>
    <property type="match status" value="1"/>
</dbReference>
<keyword evidence="4" id="KW-0963">Cytoplasm</keyword>
<dbReference type="InterPro" id="IPR016068">
    <property type="entry name" value="Translin_N"/>
</dbReference>
<evidence type="ECO:0000256" key="6">
    <source>
        <dbReference type="ARBA" id="ARBA00023125"/>
    </source>
</evidence>
<organism evidence="8 9">
    <name type="scientific">Penicillium hetheringtonii</name>
    <dbReference type="NCBI Taxonomy" id="911720"/>
    <lineage>
        <taxon>Eukaryota</taxon>
        <taxon>Fungi</taxon>
        <taxon>Dikarya</taxon>
        <taxon>Ascomycota</taxon>
        <taxon>Pezizomycotina</taxon>
        <taxon>Eurotiomycetes</taxon>
        <taxon>Eurotiomycetidae</taxon>
        <taxon>Eurotiales</taxon>
        <taxon>Aspergillaceae</taxon>
        <taxon>Penicillium</taxon>
    </lineage>
</organism>
<name>A0AAD6DRR3_9EURO</name>
<dbReference type="GO" id="GO:0005737">
    <property type="term" value="C:cytoplasm"/>
    <property type="evidence" value="ECO:0007669"/>
    <property type="project" value="UniProtKB-SubCell"/>
</dbReference>
<accession>A0AAD6DRR3</accession>
<reference evidence="8 9" key="1">
    <citation type="journal article" date="2023" name="IMA Fungus">
        <title>Comparative genomic study of the Penicillium genus elucidates a diverse pangenome and 15 lateral gene transfer events.</title>
        <authorList>
            <person name="Petersen C."/>
            <person name="Sorensen T."/>
            <person name="Nielsen M.R."/>
            <person name="Sondergaard T.E."/>
            <person name="Sorensen J.L."/>
            <person name="Fitzpatrick D.A."/>
            <person name="Frisvad J.C."/>
            <person name="Nielsen K.L."/>
        </authorList>
    </citation>
    <scope>NUCLEOTIDE SEQUENCE [LARGE SCALE GENOMIC DNA]</scope>
    <source>
        <strain evidence="8 9">IBT 29057</strain>
    </source>
</reference>
<dbReference type="InterPro" id="IPR036081">
    <property type="entry name" value="Translin_sf"/>
</dbReference>
<sequence>MIDQRIFEDLQNKIDEETTVRDELHEIVQTLARKGKLNFWRLKAPRVVTSEDARHKLFSPELTLRPAINVCITAKHQSLMDGNFSPLISRFSIPPLLKPVLDDATASIIAQKEEVARLKSVADKHPFYKYNGLWSRELQNLLCAWLGGLSEHKGPDSASFMTIEDVGKFLDGMLIMFGQLQEHSSPICAIIVPINLKEQDAFHLTIEEYLLALIAMVEELSRLAVNSVTLGDYERPLQIGNFIKDLFSGFQLLNLKNDILRKRSDGIKYSVKKVEDVVYDLSLRNLIPKGDASA</sequence>
<dbReference type="EMBL" id="JAQJAC010000003">
    <property type="protein sequence ID" value="KAJ5590592.1"/>
    <property type="molecule type" value="Genomic_DNA"/>
</dbReference>
<evidence type="ECO:0000256" key="1">
    <source>
        <dbReference type="ARBA" id="ARBA00004123"/>
    </source>
</evidence>
<comment type="similarity">
    <text evidence="3">Belongs to the translin family.</text>
</comment>
<evidence type="ECO:0000256" key="4">
    <source>
        <dbReference type="ARBA" id="ARBA00022490"/>
    </source>
</evidence>
<evidence type="ECO:0000256" key="3">
    <source>
        <dbReference type="ARBA" id="ARBA00005902"/>
    </source>
</evidence>
<keyword evidence="9" id="KW-1185">Reference proteome</keyword>
<gene>
    <name evidence="8" type="ORF">N7450_004564</name>
</gene>
<dbReference type="Pfam" id="PF01997">
    <property type="entry name" value="Translin"/>
    <property type="match status" value="1"/>
</dbReference>
<evidence type="ECO:0000313" key="8">
    <source>
        <dbReference type="EMBL" id="KAJ5590592.1"/>
    </source>
</evidence>
<comment type="subcellular location">
    <subcellularLocation>
        <location evidence="2">Cytoplasm</location>
    </subcellularLocation>
    <subcellularLocation>
        <location evidence="1">Nucleus</location>
    </subcellularLocation>
</comment>
<evidence type="ECO:0008006" key="10">
    <source>
        <dbReference type="Google" id="ProtNLM"/>
    </source>
</evidence>
<dbReference type="InterPro" id="IPR002848">
    <property type="entry name" value="Translin_fam"/>
</dbReference>
<dbReference type="Proteomes" id="UP001216150">
    <property type="component" value="Unassembled WGS sequence"/>
</dbReference>
<dbReference type="GO" id="GO:0005634">
    <property type="term" value="C:nucleus"/>
    <property type="evidence" value="ECO:0007669"/>
    <property type="project" value="UniProtKB-SubCell"/>
</dbReference>
<protein>
    <recommendedName>
        <fullName evidence="10">Translin</fullName>
    </recommendedName>
</protein>
<dbReference type="SUPFAM" id="SSF74784">
    <property type="entry name" value="Translin"/>
    <property type="match status" value="1"/>
</dbReference>
<dbReference type="Gene3D" id="1.20.58.200">
    <property type="entry name" value="Translin, domain 2"/>
    <property type="match status" value="1"/>
</dbReference>
<dbReference type="AlphaFoldDB" id="A0AAD6DRR3"/>
<dbReference type="GO" id="GO:0003697">
    <property type="term" value="F:single-stranded DNA binding"/>
    <property type="evidence" value="ECO:0007669"/>
    <property type="project" value="InterPro"/>
</dbReference>
<dbReference type="Gene3D" id="1.20.58.190">
    <property type="entry name" value="Translin, domain 1"/>
    <property type="match status" value="1"/>
</dbReference>
<dbReference type="InterPro" id="IPR016069">
    <property type="entry name" value="Translin_C"/>
</dbReference>
<evidence type="ECO:0000313" key="9">
    <source>
        <dbReference type="Proteomes" id="UP001216150"/>
    </source>
</evidence>
<dbReference type="CDD" id="cd14819">
    <property type="entry name" value="Translin"/>
    <property type="match status" value="1"/>
</dbReference>
<evidence type="ECO:0000256" key="5">
    <source>
        <dbReference type="ARBA" id="ARBA00022884"/>
    </source>
</evidence>
<dbReference type="InterPro" id="IPR033956">
    <property type="entry name" value="Translin"/>
</dbReference>
<dbReference type="GO" id="GO:0043565">
    <property type="term" value="F:sequence-specific DNA binding"/>
    <property type="evidence" value="ECO:0007669"/>
    <property type="project" value="InterPro"/>
</dbReference>
<dbReference type="GO" id="GO:0016070">
    <property type="term" value="P:RNA metabolic process"/>
    <property type="evidence" value="ECO:0007669"/>
    <property type="project" value="InterPro"/>
</dbReference>